<keyword evidence="2" id="KW-1185">Reference proteome</keyword>
<evidence type="ECO:0000313" key="2">
    <source>
        <dbReference type="Proteomes" id="UP000077684"/>
    </source>
</evidence>
<dbReference type="InterPro" id="IPR017853">
    <property type="entry name" value="GH"/>
</dbReference>
<reference evidence="1" key="2">
    <citation type="journal article" date="2019" name="IMA Fungus">
        <title>Genome sequencing and comparison of five Tilletia species to identify candidate genes for the detection of regulated species infecting wheat.</title>
        <authorList>
            <person name="Nguyen H.D.T."/>
            <person name="Sultana T."/>
            <person name="Kesanakurti P."/>
            <person name="Hambleton S."/>
        </authorList>
    </citation>
    <scope>NUCLEOTIDE SEQUENCE</scope>
    <source>
        <strain evidence="1">DAOMC 236426</strain>
    </source>
</reference>
<dbReference type="AlphaFoldDB" id="A0A8X7MVG1"/>
<accession>A0A8X7MVG1</accession>
<dbReference type="Proteomes" id="UP000077684">
    <property type="component" value="Unassembled WGS sequence"/>
</dbReference>
<reference evidence="1" key="1">
    <citation type="submission" date="2016-04" db="EMBL/GenBank/DDBJ databases">
        <authorList>
            <person name="Nguyen H.D."/>
            <person name="Samba Siva P."/>
            <person name="Cullis J."/>
            <person name="Levesque C.A."/>
            <person name="Hambleton S."/>
        </authorList>
    </citation>
    <scope>NUCLEOTIDE SEQUENCE</scope>
    <source>
        <strain evidence="1">DAOMC 236426</strain>
    </source>
</reference>
<organism evidence="1 2">
    <name type="scientific">Tilletia controversa</name>
    <name type="common">dwarf bunt fungus</name>
    <dbReference type="NCBI Taxonomy" id="13291"/>
    <lineage>
        <taxon>Eukaryota</taxon>
        <taxon>Fungi</taxon>
        <taxon>Dikarya</taxon>
        <taxon>Basidiomycota</taxon>
        <taxon>Ustilaginomycotina</taxon>
        <taxon>Exobasidiomycetes</taxon>
        <taxon>Tilletiales</taxon>
        <taxon>Tilletiaceae</taxon>
        <taxon>Tilletia</taxon>
    </lineage>
</organism>
<dbReference type="Gene3D" id="3.20.20.80">
    <property type="entry name" value="Glycosidases"/>
    <property type="match status" value="1"/>
</dbReference>
<proteinExistence type="predicted"/>
<protein>
    <submittedName>
        <fullName evidence="1">Uncharacterized protein</fullName>
    </submittedName>
</protein>
<dbReference type="EMBL" id="LWDE02000249">
    <property type="protein sequence ID" value="KAE8250059.1"/>
    <property type="molecule type" value="Genomic_DNA"/>
</dbReference>
<gene>
    <name evidence="1" type="ORF">A4X06_0g2950</name>
</gene>
<comment type="caution">
    <text evidence="1">The sequence shown here is derived from an EMBL/GenBank/DDBJ whole genome shotgun (WGS) entry which is preliminary data.</text>
</comment>
<dbReference type="SUPFAM" id="SSF51445">
    <property type="entry name" value="(Trans)glycosidases"/>
    <property type="match status" value="1"/>
</dbReference>
<name>A0A8X7MVG1_9BASI</name>
<evidence type="ECO:0000313" key="1">
    <source>
        <dbReference type="EMBL" id="KAE8250059.1"/>
    </source>
</evidence>
<sequence length="97" mass="11300">MPLRAPAARPLQPWLITESWMIPRFYHDVQTSDQPLVDELSWIKAHSNRDDAYDKLKSHYTTYLTEADFLLELRRGKTSTVPARRLCKLLSSRRAAS</sequence>